<evidence type="ECO:0000256" key="4">
    <source>
        <dbReference type="ARBA" id="ARBA00022840"/>
    </source>
</evidence>
<name>A0A318DCC8_9GAMM</name>
<dbReference type="Gene3D" id="3.30.200.20">
    <property type="entry name" value="Phosphorylase Kinase, domain 1"/>
    <property type="match status" value="1"/>
</dbReference>
<keyword evidence="7" id="KW-0812">Transmembrane</keyword>
<feature type="transmembrane region" description="Helical" evidence="7">
    <location>
        <begin position="453"/>
        <end position="475"/>
    </location>
</feature>
<evidence type="ECO:0000256" key="3">
    <source>
        <dbReference type="ARBA" id="ARBA00022777"/>
    </source>
</evidence>
<evidence type="ECO:0000313" key="10">
    <source>
        <dbReference type="EMBL" id="PXF63799.1"/>
    </source>
</evidence>
<feature type="domain" description="HAMP" evidence="9">
    <location>
        <begin position="476"/>
        <end position="528"/>
    </location>
</feature>
<evidence type="ECO:0000313" key="11">
    <source>
        <dbReference type="Proteomes" id="UP000247689"/>
    </source>
</evidence>
<keyword evidence="6" id="KW-0175">Coiled coil</keyword>
<keyword evidence="10" id="KW-0723">Serine/threonine-protein kinase</keyword>
<dbReference type="PROSITE" id="PS50011">
    <property type="entry name" value="PROTEIN_KINASE_DOM"/>
    <property type="match status" value="1"/>
</dbReference>
<dbReference type="InterPro" id="IPR003660">
    <property type="entry name" value="HAMP_dom"/>
</dbReference>
<dbReference type="PROSITE" id="PS50885">
    <property type="entry name" value="HAMP"/>
    <property type="match status" value="1"/>
</dbReference>
<keyword evidence="1" id="KW-0808">Transferase</keyword>
<keyword evidence="3 10" id="KW-0418">Kinase</keyword>
<dbReference type="Proteomes" id="UP000247689">
    <property type="component" value="Unassembled WGS sequence"/>
</dbReference>
<feature type="transmembrane region" description="Helical" evidence="7">
    <location>
        <begin position="295"/>
        <end position="315"/>
    </location>
</feature>
<dbReference type="SUPFAM" id="SSF103190">
    <property type="entry name" value="Sensory domain-like"/>
    <property type="match status" value="1"/>
</dbReference>
<evidence type="ECO:0000256" key="5">
    <source>
        <dbReference type="PROSITE-ProRule" id="PRU10141"/>
    </source>
</evidence>
<evidence type="ECO:0000259" key="8">
    <source>
        <dbReference type="PROSITE" id="PS50011"/>
    </source>
</evidence>
<keyword evidence="2 5" id="KW-0547">Nucleotide-binding</keyword>
<dbReference type="PANTHER" id="PTHR43289:SF34">
    <property type="entry name" value="SERINE_THREONINE-PROTEIN KINASE YBDM-RELATED"/>
    <property type="match status" value="1"/>
</dbReference>
<dbReference type="InterPro" id="IPR011009">
    <property type="entry name" value="Kinase-like_dom_sf"/>
</dbReference>
<dbReference type="InterPro" id="IPR000719">
    <property type="entry name" value="Prot_kinase_dom"/>
</dbReference>
<dbReference type="Gene3D" id="1.10.510.10">
    <property type="entry name" value="Transferase(Phosphotransferase) domain 1"/>
    <property type="match status" value="1"/>
</dbReference>
<dbReference type="InterPro" id="IPR017441">
    <property type="entry name" value="Protein_kinase_ATP_BS"/>
</dbReference>
<dbReference type="SMART" id="SM00220">
    <property type="entry name" value="S_TKc"/>
    <property type="match status" value="1"/>
</dbReference>
<feature type="domain" description="Protein kinase" evidence="8">
    <location>
        <begin position="10"/>
        <end position="272"/>
    </location>
</feature>
<accession>A0A318DCC8</accession>
<keyword evidence="4 5" id="KW-0067">ATP-binding</keyword>
<dbReference type="GO" id="GO:0016020">
    <property type="term" value="C:membrane"/>
    <property type="evidence" value="ECO:0007669"/>
    <property type="project" value="InterPro"/>
</dbReference>
<dbReference type="GO" id="GO:0004674">
    <property type="term" value="F:protein serine/threonine kinase activity"/>
    <property type="evidence" value="ECO:0007669"/>
    <property type="project" value="UniProtKB-KW"/>
</dbReference>
<dbReference type="InterPro" id="IPR008271">
    <property type="entry name" value="Ser/Thr_kinase_AS"/>
</dbReference>
<feature type="binding site" evidence="5">
    <location>
        <position position="39"/>
    </location>
    <ligand>
        <name>ATP</name>
        <dbReference type="ChEBI" id="CHEBI:30616"/>
    </ligand>
</feature>
<gene>
    <name evidence="10" type="ORF">DL796_01235</name>
</gene>
<dbReference type="OrthoDB" id="9801841at2"/>
<proteinExistence type="predicted"/>
<reference evidence="10 11" key="1">
    <citation type="submission" date="2018-05" db="EMBL/GenBank/DDBJ databases">
        <title>Kangiella spongicola genome sequence.</title>
        <authorList>
            <person name="Maclea K.S."/>
            <person name="Goen A.E."/>
            <person name="Kelley C."/>
            <person name="Underriner A."/>
            <person name="Silverwood T."/>
            <person name="Trachtenberg A.M."/>
        </authorList>
    </citation>
    <scope>NUCLEOTIDE SEQUENCE [LARGE SCALE GENOMIC DNA]</scope>
    <source>
        <strain evidence="10 11">ATCC BAA-2076</strain>
    </source>
</reference>
<dbReference type="InterPro" id="IPR029151">
    <property type="entry name" value="Sensor-like_sf"/>
</dbReference>
<sequence>MTNHLKIGRYELIEEIGRGAMSVVYLAKDPEIGRSLAIKLLKHELVEEEEYRALFLREARAAGSLSHPGIVTIYDVGIWQDRPYIAMELLEGDNLDDYLEEHGVFSIGDALELAQQLTDALDYAHSKGVIHRDIKPENILVLEGGKRFKITDFGIARVEHQFMEAGTEDREKVMGTPAYMSPEQISGNETSFKTDLYSLGVILYKVTKGELPFQAANYGAMMQAVLQDNPEPLNAYSEQGFIWQSIIFRLLQKNPDLRYTKTEELTQELEALAEEIAQERKGISTIRFVSMRARWAVSLSSLVLVVMVLGMIWVYNKQNTLMNQLVFDYGNSMAQIISSETAEPLLLDEDVALQAITQDIVNSSEVLYLSIRDKDNLVQSSSLESQVGKIYKPFDGSQIIGGKGSSRIYENLDSFNQEAFIFDTPIMFQEKVIGHANIAVGRSNLINATRSSLLTMIIWMFVIMLAVFSGVYWLANKFTQRINKTRQVIKDIRSHGQSDLIKINAHDEVGRLQQEVNELTQKLAGLTKTQHMGFKNNTDPALSELTDIEKTLLIDVADSNENPSQ</sequence>
<evidence type="ECO:0000256" key="2">
    <source>
        <dbReference type="ARBA" id="ARBA00022741"/>
    </source>
</evidence>
<dbReference type="PROSITE" id="PS00108">
    <property type="entry name" value="PROTEIN_KINASE_ST"/>
    <property type="match status" value="1"/>
</dbReference>
<keyword evidence="7" id="KW-0472">Membrane</keyword>
<dbReference type="SUPFAM" id="SSF56112">
    <property type="entry name" value="Protein kinase-like (PK-like)"/>
    <property type="match status" value="1"/>
</dbReference>
<dbReference type="CDD" id="cd14014">
    <property type="entry name" value="STKc_PknB_like"/>
    <property type="match status" value="1"/>
</dbReference>
<dbReference type="Gene3D" id="6.10.340.10">
    <property type="match status" value="1"/>
</dbReference>
<dbReference type="GO" id="GO:0007165">
    <property type="term" value="P:signal transduction"/>
    <property type="evidence" value="ECO:0007669"/>
    <property type="project" value="InterPro"/>
</dbReference>
<dbReference type="PROSITE" id="PS00107">
    <property type="entry name" value="PROTEIN_KINASE_ATP"/>
    <property type="match status" value="1"/>
</dbReference>
<keyword evidence="7" id="KW-1133">Transmembrane helix</keyword>
<dbReference type="GO" id="GO:0005524">
    <property type="term" value="F:ATP binding"/>
    <property type="evidence" value="ECO:0007669"/>
    <property type="project" value="UniProtKB-UniRule"/>
</dbReference>
<dbReference type="Pfam" id="PF00069">
    <property type="entry name" value="Pkinase"/>
    <property type="match status" value="1"/>
</dbReference>
<dbReference type="EMBL" id="QICH01000001">
    <property type="protein sequence ID" value="PXF63799.1"/>
    <property type="molecule type" value="Genomic_DNA"/>
</dbReference>
<evidence type="ECO:0000256" key="7">
    <source>
        <dbReference type="SAM" id="Phobius"/>
    </source>
</evidence>
<organism evidence="10 11">
    <name type="scientific">Kangiella spongicola</name>
    <dbReference type="NCBI Taxonomy" id="796379"/>
    <lineage>
        <taxon>Bacteria</taxon>
        <taxon>Pseudomonadati</taxon>
        <taxon>Pseudomonadota</taxon>
        <taxon>Gammaproteobacteria</taxon>
        <taxon>Kangiellales</taxon>
        <taxon>Kangiellaceae</taxon>
        <taxon>Kangiella</taxon>
    </lineage>
</organism>
<evidence type="ECO:0000256" key="1">
    <source>
        <dbReference type="ARBA" id="ARBA00022679"/>
    </source>
</evidence>
<evidence type="ECO:0000259" key="9">
    <source>
        <dbReference type="PROSITE" id="PS50885"/>
    </source>
</evidence>
<evidence type="ECO:0000256" key="6">
    <source>
        <dbReference type="SAM" id="Coils"/>
    </source>
</evidence>
<keyword evidence="11" id="KW-1185">Reference proteome</keyword>
<dbReference type="RefSeq" id="WP_110199194.1">
    <property type="nucleotide sequence ID" value="NZ_QICH01000001.1"/>
</dbReference>
<comment type="caution">
    <text evidence="10">The sequence shown here is derived from an EMBL/GenBank/DDBJ whole genome shotgun (WGS) entry which is preliminary data.</text>
</comment>
<feature type="coiled-coil region" evidence="6">
    <location>
        <begin position="502"/>
        <end position="529"/>
    </location>
</feature>
<dbReference type="PANTHER" id="PTHR43289">
    <property type="entry name" value="MITOGEN-ACTIVATED PROTEIN KINASE KINASE KINASE 20-RELATED"/>
    <property type="match status" value="1"/>
</dbReference>
<dbReference type="AlphaFoldDB" id="A0A318DCC8"/>
<protein>
    <submittedName>
        <fullName evidence="10">Serine/threonine protein kinase</fullName>
    </submittedName>
</protein>